<dbReference type="HOGENOM" id="CLU_980158_0_0_1"/>
<protein>
    <recommendedName>
        <fullName evidence="3">Methyltransferase domain-containing protein</fullName>
    </recommendedName>
</protein>
<organism evidence="1 2">
    <name type="scientific">Baudoinia panamericana (strain UAMH 10762)</name>
    <name type="common">Angels' share fungus</name>
    <name type="synonym">Baudoinia compniacensis (strain UAMH 10762)</name>
    <dbReference type="NCBI Taxonomy" id="717646"/>
    <lineage>
        <taxon>Eukaryota</taxon>
        <taxon>Fungi</taxon>
        <taxon>Dikarya</taxon>
        <taxon>Ascomycota</taxon>
        <taxon>Pezizomycotina</taxon>
        <taxon>Dothideomycetes</taxon>
        <taxon>Dothideomycetidae</taxon>
        <taxon>Mycosphaerellales</taxon>
        <taxon>Teratosphaeriaceae</taxon>
        <taxon>Baudoinia</taxon>
    </lineage>
</organism>
<dbReference type="Gene3D" id="3.40.50.150">
    <property type="entry name" value="Vaccinia Virus protein VP39"/>
    <property type="match status" value="1"/>
</dbReference>
<proteinExistence type="predicted"/>
<dbReference type="KEGG" id="bcom:BAUCODRAFT_127388"/>
<reference evidence="1 2" key="1">
    <citation type="journal article" date="2012" name="PLoS Pathog.">
        <title>Diverse lifestyles and strategies of plant pathogenesis encoded in the genomes of eighteen Dothideomycetes fungi.</title>
        <authorList>
            <person name="Ohm R.A."/>
            <person name="Feau N."/>
            <person name="Henrissat B."/>
            <person name="Schoch C.L."/>
            <person name="Horwitz B.A."/>
            <person name="Barry K.W."/>
            <person name="Condon B.J."/>
            <person name="Copeland A.C."/>
            <person name="Dhillon B."/>
            <person name="Glaser F."/>
            <person name="Hesse C.N."/>
            <person name="Kosti I."/>
            <person name="LaButti K."/>
            <person name="Lindquist E.A."/>
            <person name="Lucas S."/>
            <person name="Salamov A.A."/>
            <person name="Bradshaw R.E."/>
            <person name="Ciuffetti L."/>
            <person name="Hamelin R.C."/>
            <person name="Kema G.H.J."/>
            <person name="Lawrence C."/>
            <person name="Scott J.A."/>
            <person name="Spatafora J.W."/>
            <person name="Turgeon B.G."/>
            <person name="de Wit P.J.G.M."/>
            <person name="Zhong S."/>
            <person name="Goodwin S.B."/>
            <person name="Grigoriev I.V."/>
        </authorList>
    </citation>
    <scope>NUCLEOTIDE SEQUENCE [LARGE SCALE GENOMIC DNA]</scope>
    <source>
        <strain evidence="1 2">UAMH 10762</strain>
    </source>
</reference>
<dbReference type="eggNOG" id="ENOG502S9N5">
    <property type="taxonomic scope" value="Eukaryota"/>
</dbReference>
<evidence type="ECO:0008006" key="3">
    <source>
        <dbReference type="Google" id="ProtNLM"/>
    </source>
</evidence>
<evidence type="ECO:0000313" key="2">
    <source>
        <dbReference type="Proteomes" id="UP000011761"/>
    </source>
</evidence>
<dbReference type="Proteomes" id="UP000011761">
    <property type="component" value="Unassembled WGS sequence"/>
</dbReference>
<gene>
    <name evidence="1" type="ORF">BAUCODRAFT_127388</name>
</gene>
<dbReference type="RefSeq" id="XP_007681788.1">
    <property type="nucleotide sequence ID" value="XM_007683598.1"/>
</dbReference>
<dbReference type="SUPFAM" id="SSF53335">
    <property type="entry name" value="S-adenosyl-L-methionine-dependent methyltransferases"/>
    <property type="match status" value="1"/>
</dbReference>
<name>M2M4I0_BAUPA</name>
<evidence type="ECO:0000313" key="1">
    <source>
        <dbReference type="EMBL" id="EMC91491.1"/>
    </source>
</evidence>
<dbReference type="OrthoDB" id="2013972at2759"/>
<keyword evidence="2" id="KW-1185">Reference proteome</keyword>
<sequence>MASQNSSQVVNTAAPNERVLLANERVTGPAAAELILRSGIQTYEAGDYWSIHLLDNATGGGILLEKVFDLAAEKPFASPLKVIAAGDINEEMLDFVRRKRDTAVQSLGPTAQYWKVVDVRKVDQTFLQSEFPQVYFTHIFNNFGIFFSPDSDAALDSTYQTLTQGGVAGFTTWKSIAWWHSIAEPALANYIPEAPTLQTPDKLFPSRGWSDPEAVKAMLEKAGFCEVDVTEFGFTPEIEPEDFTEAMAVLVQVVAKKGWSEQVFERYADQIGPALLKYMQASFPNGRWDGKMTAILAIGRKV</sequence>
<dbReference type="OMA" id="TLAFTTW"/>
<accession>M2M4I0</accession>
<dbReference type="EMBL" id="KB445564">
    <property type="protein sequence ID" value="EMC91491.1"/>
    <property type="molecule type" value="Genomic_DNA"/>
</dbReference>
<dbReference type="GeneID" id="19108144"/>
<dbReference type="InterPro" id="IPR029063">
    <property type="entry name" value="SAM-dependent_MTases_sf"/>
</dbReference>
<dbReference type="AlphaFoldDB" id="M2M4I0"/>